<dbReference type="AlphaFoldDB" id="A0A6C0FU76"/>
<dbReference type="Pfam" id="PF09382">
    <property type="entry name" value="RQC"/>
    <property type="match status" value="1"/>
</dbReference>
<dbReference type="GO" id="GO:0006260">
    <property type="term" value="P:DNA replication"/>
    <property type="evidence" value="ECO:0007669"/>
    <property type="project" value="InterPro"/>
</dbReference>
<evidence type="ECO:0000259" key="1">
    <source>
        <dbReference type="Pfam" id="PF09382"/>
    </source>
</evidence>
<gene>
    <name evidence="2" type="ORF">GXP70_02330</name>
</gene>
<dbReference type="InterPro" id="IPR036390">
    <property type="entry name" value="WH_DNA-bd_sf"/>
</dbReference>
<dbReference type="SUPFAM" id="SSF46785">
    <property type="entry name" value="Winged helix' DNA-binding domain"/>
    <property type="match status" value="1"/>
</dbReference>
<organism evidence="2 3">
    <name type="scientific">Paenibacillus lycopersici</name>
    <dbReference type="NCBI Taxonomy" id="2704462"/>
    <lineage>
        <taxon>Bacteria</taxon>
        <taxon>Bacillati</taxon>
        <taxon>Bacillota</taxon>
        <taxon>Bacilli</taxon>
        <taxon>Bacillales</taxon>
        <taxon>Paenibacillaceae</taxon>
        <taxon>Paenibacillus</taxon>
    </lineage>
</organism>
<reference evidence="2 3" key="1">
    <citation type="submission" date="2020-01" db="EMBL/GenBank/DDBJ databases">
        <title>Paenibacillus sp. nov., isolated from tomato rhizosphere.</title>
        <authorList>
            <person name="Weon H.-Y."/>
            <person name="Lee S.A."/>
        </authorList>
    </citation>
    <scope>NUCLEOTIDE SEQUENCE [LARGE SCALE GENOMIC DNA]</scope>
    <source>
        <strain evidence="2 3">12200R-189</strain>
    </source>
</reference>
<dbReference type="KEGG" id="plyc:GXP70_02330"/>
<dbReference type="EMBL" id="CP048209">
    <property type="protein sequence ID" value="QHT58923.1"/>
    <property type="molecule type" value="Genomic_DNA"/>
</dbReference>
<proteinExistence type="predicted"/>
<dbReference type="NCBIfam" id="NF041107">
    <property type="entry name" value="RQC_minor_1"/>
    <property type="match status" value="1"/>
</dbReference>
<dbReference type="Proteomes" id="UP000476064">
    <property type="component" value="Chromosome"/>
</dbReference>
<dbReference type="InterPro" id="IPR036388">
    <property type="entry name" value="WH-like_DNA-bd_sf"/>
</dbReference>
<keyword evidence="3" id="KW-1185">Reference proteome</keyword>
<feature type="domain" description="RQC" evidence="1">
    <location>
        <begin position="14"/>
        <end position="82"/>
    </location>
</feature>
<dbReference type="GO" id="GO:0043138">
    <property type="term" value="F:3'-5' DNA helicase activity"/>
    <property type="evidence" value="ECO:0007669"/>
    <property type="project" value="InterPro"/>
</dbReference>
<sequence length="89" mass="10140">MRTKDLPWPEHELRAILRAADDIIAGGGRTLLSKVLKGSKERKLLELGLERNPSYGYYKDLSLEQIMDKVDQMIHTGFLQIMMSGKLPL</sequence>
<dbReference type="Gene3D" id="1.10.10.10">
    <property type="entry name" value="Winged helix-like DNA-binding domain superfamily/Winged helix DNA-binding domain"/>
    <property type="match status" value="1"/>
</dbReference>
<accession>A0A6C0FU76</accession>
<evidence type="ECO:0000313" key="2">
    <source>
        <dbReference type="EMBL" id="QHT58923.1"/>
    </source>
</evidence>
<name>A0A6C0FU76_9BACL</name>
<dbReference type="InterPro" id="IPR018982">
    <property type="entry name" value="RQC_domain"/>
</dbReference>
<dbReference type="GO" id="GO:0006281">
    <property type="term" value="P:DNA repair"/>
    <property type="evidence" value="ECO:0007669"/>
    <property type="project" value="InterPro"/>
</dbReference>
<evidence type="ECO:0000313" key="3">
    <source>
        <dbReference type="Proteomes" id="UP000476064"/>
    </source>
</evidence>
<dbReference type="RefSeq" id="WP_162354991.1">
    <property type="nucleotide sequence ID" value="NZ_CP048209.1"/>
</dbReference>
<protein>
    <recommendedName>
        <fullName evidence="1">RQC domain-containing protein</fullName>
    </recommendedName>
</protein>